<name>A0AAV5JFA9_9ROSI</name>
<protein>
    <submittedName>
        <fullName evidence="1">Uncharacterized protein</fullName>
    </submittedName>
</protein>
<evidence type="ECO:0000313" key="1">
    <source>
        <dbReference type="EMBL" id="GKV13299.1"/>
    </source>
</evidence>
<dbReference type="Proteomes" id="UP001054252">
    <property type="component" value="Unassembled WGS sequence"/>
</dbReference>
<organism evidence="1 2">
    <name type="scientific">Rubroshorea leprosula</name>
    <dbReference type="NCBI Taxonomy" id="152421"/>
    <lineage>
        <taxon>Eukaryota</taxon>
        <taxon>Viridiplantae</taxon>
        <taxon>Streptophyta</taxon>
        <taxon>Embryophyta</taxon>
        <taxon>Tracheophyta</taxon>
        <taxon>Spermatophyta</taxon>
        <taxon>Magnoliopsida</taxon>
        <taxon>eudicotyledons</taxon>
        <taxon>Gunneridae</taxon>
        <taxon>Pentapetalae</taxon>
        <taxon>rosids</taxon>
        <taxon>malvids</taxon>
        <taxon>Malvales</taxon>
        <taxon>Dipterocarpaceae</taxon>
        <taxon>Rubroshorea</taxon>
    </lineage>
</organism>
<accession>A0AAV5JFA9</accession>
<comment type="caution">
    <text evidence="1">The sequence shown here is derived from an EMBL/GenBank/DDBJ whole genome shotgun (WGS) entry which is preliminary data.</text>
</comment>
<evidence type="ECO:0000313" key="2">
    <source>
        <dbReference type="Proteomes" id="UP001054252"/>
    </source>
</evidence>
<gene>
    <name evidence="1" type="ORF">SLEP1_g24328</name>
</gene>
<sequence length="77" mass="8549">MIFPSFLVLEPDLEPRNLPPAGSFRICSALPSAVRRLLLLGPKFWAFFWISSSMPPALPPCSFGFCLQILVPDRSVS</sequence>
<dbReference type="AlphaFoldDB" id="A0AAV5JFA9"/>
<reference evidence="1 2" key="1">
    <citation type="journal article" date="2021" name="Commun. Biol.">
        <title>The genome of Shorea leprosula (Dipterocarpaceae) highlights the ecological relevance of drought in aseasonal tropical rainforests.</title>
        <authorList>
            <person name="Ng K.K.S."/>
            <person name="Kobayashi M.J."/>
            <person name="Fawcett J.A."/>
            <person name="Hatakeyama M."/>
            <person name="Paape T."/>
            <person name="Ng C.H."/>
            <person name="Ang C.C."/>
            <person name="Tnah L.H."/>
            <person name="Lee C.T."/>
            <person name="Nishiyama T."/>
            <person name="Sese J."/>
            <person name="O'Brien M.J."/>
            <person name="Copetti D."/>
            <person name="Mohd Noor M.I."/>
            <person name="Ong R.C."/>
            <person name="Putra M."/>
            <person name="Sireger I.Z."/>
            <person name="Indrioko S."/>
            <person name="Kosugi Y."/>
            <person name="Izuno A."/>
            <person name="Isagi Y."/>
            <person name="Lee S.L."/>
            <person name="Shimizu K.K."/>
        </authorList>
    </citation>
    <scope>NUCLEOTIDE SEQUENCE [LARGE SCALE GENOMIC DNA]</scope>
    <source>
        <strain evidence="1">214</strain>
    </source>
</reference>
<keyword evidence="2" id="KW-1185">Reference proteome</keyword>
<proteinExistence type="predicted"/>
<dbReference type="EMBL" id="BPVZ01000038">
    <property type="protein sequence ID" value="GKV13299.1"/>
    <property type="molecule type" value="Genomic_DNA"/>
</dbReference>